<accession>A0A0R2BCL3</accession>
<dbReference type="GO" id="GO:0009089">
    <property type="term" value="P:lysine biosynthetic process via diaminopimelate"/>
    <property type="evidence" value="ECO:0007669"/>
    <property type="project" value="TreeGrafter"/>
</dbReference>
<comment type="caution">
    <text evidence="5">The sequence shown here is derived from an EMBL/GenBank/DDBJ whole genome shotgun (WGS) entry which is preliminary data.</text>
</comment>
<dbReference type="Pfam" id="PF07687">
    <property type="entry name" value="M20_dimer"/>
    <property type="match status" value="1"/>
</dbReference>
<dbReference type="InterPro" id="IPR002933">
    <property type="entry name" value="Peptidase_M20"/>
</dbReference>
<protein>
    <submittedName>
        <fullName evidence="5">Acetylornithine deacetylase succinyl-diaminopimelate desuccinylase-like protein</fullName>
    </submittedName>
</protein>
<organism evidence="5 6">
    <name type="scientific">Ligilactobacillus murinus DSM 20452 = NBRC 14221</name>
    <dbReference type="NCBI Taxonomy" id="1423772"/>
    <lineage>
        <taxon>Bacteria</taxon>
        <taxon>Bacillati</taxon>
        <taxon>Bacillota</taxon>
        <taxon>Bacilli</taxon>
        <taxon>Lactobacillales</taxon>
        <taxon>Lactobacillaceae</taxon>
        <taxon>Ligilactobacillus</taxon>
    </lineage>
</organism>
<evidence type="ECO:0000256" key="3">
    <source>
        <dbReference type="ARBA" id="ARBA00022801"/>
    </source>
</evidence>
<dbReference type="Gene3D" id="3.40.630.10">
    <property type="entry name" value="Zn peptidases"/>
    <property type="match status" value="1"/>
</dbReference>
<keyword evidence="3" id="KW-0378">Hydrolase</keyword>
<dbReference type="SUPFAM" id="SSF53187">
    <property type="entry name" value="Zn-dependent exopeptidases"/>
    <property type="match status" value="1"/>
</dbReference>
<evidence type="ECO:0000259" key="4">
    <source>
        <dbReference type="Pfam" id="PF07687"/>
    </source>
</evidence>
<dbReference type="GO" id="GO:0046872">
    <property type="term" value="F:metal ion binding"/>
    <property type="evidence" value="ECO:0007669"/>
    <property type="project" value="UniProtKB-KW"/>
</dbReference>
<evidence type="ECO:0000313" key="6">
    <source>
        <dbReference type="Proteomes" id="UP000051612"/>
    </source>
</evidence>
<dbReference type="Proteomes" id="UP000051612">
    <property type="component" value="Unassembled WGS sequence"/>
</dbReference>
<evidence type="ECO:0000256" key="2">
    <source>
        <dbReference type="ARBA" id="ARBA00022723"/>
    </source>
</evidence>
<evidence type="ECO:0000313" key="5">
    <source>
        <dbReference type="EMBL" id="KRM74315.1"/>
    </source>
</evidence>
<dbReference type="EMBL" id="AYYN01000099">
    <property type="protein sequence ID" value="KRM74315.1"/>
    <property type="molecule type" value="Genomic_DNA"/>
</dbReference>
<gene>
    <name evidence="5" type="ORF">FC48_GL000445</name>
</gene>
<dbReference type="AlphaFoldDB" id="A0A0R2BCL3"/>
<feature type="domain" description="Peptidase M20 dimerisation" evidence="4">
    <location>
        <begin position="186"/>
        <end position="338"/>
    </location>
</feature>
<dbReference type="RefSeq" id="WP_056959200.1">
    <property type="nucleotide sequence ID" value="NZ_AYYN01000099.1"/>
</dbReference>
<dbReference type="PANTHER" id="PTHR43270">
    <property type="entry name" value="BETA-ALA-HIS DIPEPTIDASE"/>
    <property type="match status" value="1"/>
</dbReference>
<dbReference type="PANTHER" id="PTHR43270:SF8">
    <property type="entry name" value="DI- AND TRIPEPTIDASE DUG2-RELATED"/>
    <property type="match status" value="1"/>
</dbReference>
<dbReference type="PATRIC" id="fig|1423772.3.peg.484"/>
<dbReference type="GO" id="GO:0008233">
    <property type="term" value="F:peptidase activity"/>
    <property type="evidence" value="ECO:0007669"/>
    <property type="project" value="UniProtKB-KW"/>
</dbReference>
<evidence type="ECO:0000256" key="1">
    <source>
        <dbReference type="ARBA" id="ARBA00022670"/>
    </source>
</evidence>
<dbReference type="InterPro" id="IPR051458">
    <property type="entry name" value="Cyt/Met_Dipeptidase"/>
</dbReference>
<keyword evidence="1" id="KW-0645">Protease</keyword>
<dbReference type="GO" id="GO:0005829">
    <property type="term" value="C:cytosol"/>
    <property type="evidence" value="ECO:0007669"/>
    <property type="project" value="TreeGrafter"/>
</dbReference>
<reference evidence="5 6" key="1">
    <citation type="journal article" date="2015" name="Genome Announc.">
        <title>Expanding the biotechnology potential of lactobacilli through comparative genomics of 213 strains and associated genera.</title>
        <authorList>
            <person name="Sun Z."/>
            <person name="Harris H.M."/>
            <person name="McCann A."/>
            <person name="Guo C."/>
            <person name="Argimon S."/>
            <person name="Zhang W."/>
            <person name="Yang X."/>
            <person name="Jeffery I.B."/>
            <person name="Cooney J.C."/>
            <person name="Kagawa T.F."/>
            <person name="Liu W."/>
            <person name="Song Y."/>
            <person name="Salvetti E."/>
            <person name="Wrobel A."/>
            <person name="Rasinkangas P."/>
            <person name="Parkhill J."/>
            <person name="Rea M.C."/>
            <person name="O'Sullivan O."/>
            <person name="Ritari J."/>
            <person name="Douillard F.P."/>
            <person name="Paul Ross R."/>
            <person name="Yang R."/>
            <person name="Briner A.E."/>
            <person name="Felis G.E."/>
            <person name="de Vos W.M."/>
            <person name="Barrangou R."/>
            <person name="Klaenhammer T.R."/>
            <person name="Caufield P.W."/>
            <person name="Cui Y."/>
            <person name="Zhang H."/>
            <person name="O'Toole P.W."/>
        </authorList>
    </citation>
    <scope>NUCLEOTIDE SEQUENCE [LARGE SCALE GENOMIC DNA]</scope>
    <source>
        <strain evidence="5 6">DSM 20452</strain>
    </source>
</reference>
<sequence>MEIEEYALKHLADHFDYLRIKTIAAQDSGIKQTSDWLVDTFKALGATKTKTWTEHGGNPVIFAEFDAGKEKTVLFYNHYDTQPAEPLERWTSDPFEPVIREDKLFARGVSDDKGELIARLIVVKYFLQKGELPVNVKFIVEGEEEIGSAHLAKCVATHQKELTADVCFWEGGGKNEAEKYQIVGGVRGIVALEIEVETADYDLHSSLASYAESAAWRLVQGLASLRDTKGNILVADLKTDADELTKTEKKAIVKSPFDKCAVKKASGLKRPFLTKDPKKELVNGITLTINGITTGYQEVGVKTVLPRYAVAKLDCRLTPSQDPRRVAKVIAQQLRKNGFEDLKVKYIVGQKGFRTDITSPFVSKAYQVAKRRYGEDNVCYLPNASGAGPAYVFGDDLGIPVISGGIGYAQSNEHGADENIRLVDFEQFTGYLKELLEEIGK</sequence>
<proteinExistence type="predicted"/>
<dbReference type="Pfam" id="PF01546">
    <property type="entry name" value="Peptidase_M20"/>
    <property type="match status" value="1"/>
</dbReference>
<dbReference type="Gene3D" id="3.30.70.360">
    <property type="match status" value="1"/>
</dbReference>
<name>A0A0R2BCL3_9LACO</name>
<keyword evidence="2" id="KW-0479">Metal-binding</keyword>
<dbReference type="GO" id="GO:0006508">
    <property type="term" value="P:proteolysis"/>
    <property type="evidence" value="ECO:0007669"/>
    <property type="project" value="UniProtKB-KW"/>
</dbReference>
<dbReference type="InterPro" id="IPR011650">
    <property type="entry name" value="Peptidase_M20_dimer"/>
</dbReference>
<dbReference type="GO" id="GO:0009014">
    <property type="term" value="F:succinyl-diaminopimelate desuccinylase activity"/>
    <property type="evidence" value="ECO:0007669"/>
    <property type="project" value="TreeGrafter"/>
</dbReference>